<sequence>MHLFDPDHTISANWRFRSKCAILYYSNCSEPPSTKLCSITAIDPTGKPPCKTSSRLTMPVGTQWWLLSDVNANSDIHETIRKAKNCCIFLHSKNIRKIRLISDADVR</sequence>
<dbReference type="AlphaFoldDB" id="A0A0V1B7H9"/>
<evidence type="ECO:0000313" key="2">
    <source>
        <dbReference type="Proteomes" id="UP000054776"/>
    </source>
</evidence>
<dbReference type="InParanoid" id="A0A0V1B7H9"/>
<dbReference type="Proteomes" id="UP000054776">
    <property type="component" value="Unassembled WGS sequence"/>
</dbReference>
<comment type="caution">
    <text evidence="1">The sequence shown here is derived from an EMBL/GenBank/DDBJ whole genome shotgun (WGS) entry which is preliminary data.</text>
</comment>
<protein>
    <submittedName>
        <fullName evidence="1">Uncharacterized protein</fullName>
    </submittedName>
</protein>
<proteinExistence type="predicted"/>
<gene>
    <name evidence="1" type="ORF">T01_7975</name>
</gene>
<name>A0A0V1B7H9_TRISP</name>
<dbReference type="OrthoDB" id="10550967at2759"/>
<evidence type="ECO:0000313" key="1">
    <source>
        <dbReference type="EMBL" id="KRY32958.1"/>
    </source>
</evidence>
<reference evidence="1 2" key="1">
    <citation type="submission" date="2015-01" db="EMBL/GenBank/DDBJ databases">
        <title>Evolution of Trichinella species and genotypes.</title>
        <authorList>
            <person name="Korhonen P.K."/>
            <person name="Edoardo P."/>
            <person name="Giuseppe L.R."/>
            <person name="Gasser R.B."/>
        </authorList>
    </citation>
    <scope>NUCLEOTIDE SEQUENCE [LARGE SCALE GENOMIC DNA]</scope>
    <source>
        <strain evidence="1">ISS3</strain>
    </source>
</reference>
<dbReference type="EMBL" id="JYDH01000090">
    <property type="protein sequence ID" value="KRY32958.1"/>
    <property type="molecule type" value="Genomic_DNA"/>
</dbReference>
<organism evidence="1 2">
    <name type="scientific">Trichinella spiralis</name>
    <name type="common">Trichina worm</name>
    <dbReference type="NCBI Taxonomy" id="6334"/>
    <lineage>
        <taxon>Eukaryota</taxon>
        <taxon>Metazoa</taxon>
        <taxon>Ecdysozoa</taxon>
        <taxon>Nematoda</taxon>
        <taxon>Enoplea</taxon>
        <taxon>Dorylaimia</taxon>
        <taxon>Trichinellida</taxon>
        <taxon>Trichinellidae</taxon>
        <taxon>Trichinella</taxon>
    </lineage>
</organism>
<accession>A0A0V1B7H9</accession>
<keyword evidence="2" id="KW-1185">Reference proteome</keyword>